<dbReference type="GO" id="GO:0005737">
    <property type="term" value="C:cytoplasm"/>
    <property type="evidence" value="ECO:0007669"/>
    <property type="project" value="TreeGrafter"/>
</dbReference>
<dbReference type="GO" id="GO:0020037">
    <property type="term" value="F:heme binding"/>
    <property type="evidence" value="ECO:0007669"/>
    <property type="project" value="InterPro"/>
</dbReference>
<keyword evidence="4" id="KW-0503">Monooxygenase</keyword>
<dbReference type="InterPro" id="IPR036396">
    <property type="entry name" value="Cyt_P450_sf"/>
</dbReference>
<dbReference type="GO" id="GO:0016712">
    <property type="term" value="F:oxidoreductase activity, acting on paired donors, with incorporation or reduction of molecular oxygen, reduced flavin or flavoprotein as one donor, and incorporation of one atom of oxygen"/>
    <property type="evidence" value="ECO:0007669"/>
    <property type="project" value="TreeGrafter"/>
</dbReference>
<evidence type="ECO:0000313" key="5">
    <source>
        <dbReference type="EMBL" id="CAD6200049.1"/>
    </source>
</evidence>
<dbReference type="Gene3D" id="1.10.630.10">
    <property type="entry name" value="Cytochrome P450"/>
    <property type="match status" value="1"/>
</dbReference>
<dbReference type="PANTHER" id="PTHR24300">
    <property type="entry name" value="CYTOCHROME P450 508A4-RELATED"/>
    <property type="match status" value="1"/>
</dbReference>
<dbReference type="GO" id="GO:0006082">
    <property type="term" value="P:organic acid metabolic process"/>
    <property type="evidence" value="ECO:0007669"/>
    <property type="project" value="TreeGrafter"/>
</dbReference>
<keyword evidence="4" id="KW-0560">Oxidoreductase</keyword>
<dbReference type="EMBL" id="CAJGYM010000230">
    <property type="protein sequence ID" value="CAD6200049.1"/>
    <property type="molecule type" value="Genomic_DNA"/>
</dbReference>
<dbReference type="InterPro" id="IPR002401">
    <property type="entry name" value="Cyt_P450_E_grp-I"/>
</dbReference>
<sequence>MKWIYPPSLSFPIADFSCFFYFSQPSSPCSCFTTCTGNEGTCRQVQLQSLSLATSLRSPEMNPGYQAFTNWRKQYGPIFTYWMGPFPFIVISEYERLKETFIKDPDTYTGKFVVEETTDLFRGGVYGVIDTTGDTWREHRRFIMHQLRDFGVGRDLMQSKILLEMSFLAKDIDNRHGDEVKVQEMFDIAVGSVINQFLFGYRFDEERLPEFRQLKALVALQMKKASEPKAAFALSFSWTKYISIGKEFRDLLINNRDQFWAFFQRQVDEHKKEIDFEQDESKDYVEAYLKEQRKRKAPVGEKEIFSNENLMNILLDLCSGRNP</sequence>
<evidence type="ECO:0000313" key="6">
    <source>
        <dbReference type="Proteomes" id="UP000835052"/>
    </source>
</evidence>
<reference evidence="5" key="1">
    <citation type="submission" date="2020-10" db="EMBL/GenBank/DDBJ databases">
        <authorList>
            <person name="Kikuchi T."/>
        </authorList>
    </citation>
    <scope>NUCLEOTIDE SEQUENCE</scope>
    <source>
        <strain evidence="5">NKZ352</strain>
    </source>
</reference>
<keyword evidence="6" id="KW-1185">Reference proteome</keyword>
<gene>
    <name evidence="5" type="ORF">CAUJ_LOCUS15948</name>
</gene>
<evidence type="ECO:0000256" key="3">
    <source>
        <dbReference type="ARBA" id="ARBA00023004"/>
    </source>
</evidence>
<comment type="caution">
    <text evidence="5">The sequence shown here is derived from an EMBL/GenBank/DDBJ whole genome shotgun (WGS) entry which is preliminary data.</text>
</comment>
<accession>A0A8S1HW00</accession>
<evidence type="ECO:0000256" key="2">
    <source>
        <dbReference type="ARBA" id="ARBA00022723"/>
    </source>
</evidence>
<name>A0A8S1HW00_9PELO</name>
<dbReference type="PRINTS" id="PR00463">
    <property type="entry name" value="EP450I"/>
</dbReference>
<organism evidence="5 6">
    <name type="scientific">Caenorhabditis auriculariae</name>
    <dbReference type="NCBI Taxonomy" id="2777116"/>
    <lineage>
        <taxon>Eukaryota</taxon>
        <taxon>Metazoa</taxon>
        <taxon>Ecdysozoa</taxon>
        <taxon>Nematoda</taxon>
        <taxon>Chromadorea</taxon>
        <taxon>Rhabditida</taxon>
        <taxon>Rhabditina</taxon>
        <taxon>Rhabditomorpha</taxon>
        <taxon>Rhabditoidea</taxon>
        <taxon>Rhabditidae</taxon>
        <taxon>Peloderinae</taxon>
        <taxon>Caenorhabditis</taxon>
    </lineage>
</organism>
<dbReference type="AlphaFoldDB" id="A0A8S1HW00"/>
<dbReference type="InterPro" id="IPR050182">
    <property type="entry name" value="Cytochrome_P450_fam2"/>
</dbReference>
<evidence type="ECO:0000256" key="1">
    <source>
        <dbReference type="ARBA" id="ARBA00010617"/>
    </source>
</evidence>
<keyword evidence="3" id="KW-0408">Iron</keyword>
<dbReference type="PANTHER" id="PTHR24300:SF375">
    <property type="entry name" value="CYTOCHROME P450 FAMILY"/>
    <property type="match status" value="1"/>
</dbReference>
<evidence type="ECO:0000256" key="4">
    <source>
        <dbReference type="ARBA" id="ARBA00023033"/>
    </source>
</evidence>
<dbReference type="SUPFAM" id="SSF48264">
    <property type="entry name" value="Cytochrome P450"/>
    <property type="match status" value="1"/>
</dbReference>
<keyword evidence="2" id="KW-0479">Metal-binding</keyword>
<dbReference type="GO" id="GO:0006805">
    <property type="term" value="P:xenobiotic metabolic process"/>
    <property type="evidence" value="ECO:0007669"/>
    <property type="project" value="TreeGrafter"/>
</dbReference>
<dbReference type="OrthoDB" id="5857440at2759"/>
<protein>
    <recommendedName>
        <fullName evidence="7">Cytochrome P450</fullName>
    </recommendedName>
</protein>
<proteinExistence type="inferred from homology"/>
<dbReference type="GO" id="GO:0005506">
    <property type="term" value="F:iron ion binding"/>
    <property type="evidence" value="ECO:0007669"/>
    <property type="project" value="InterPro"/>
</dbReference>
<evidence type="ECO:0008006" key="7">
    <source>
        <dbReference type="Google" id="ProtNLM"/>
    </source>
</evidence>
<dbReference type="Pfam" id="PF00067">
    <property type="entry name" value="p450"/>
    <property type="match status" value="1"/>
</dbReference>
<comment type="similarity">
    <text evidence="1">Belongs to the cytochrome P450 family.</text>
</comment>
<dbReference type="Proteomes" id="UP000835052">
    <property type="component" value="Unassembled WGS sequence"/>
</dbReference>
<dbReference type="InterPro" id="IPR001128">
    <property type="entry name" value="Cyt_P450"/>
</dbReference>